<dbReference type="PROSITE" id="PS51199">
    <property type="entry name" value="SF4_HELICASE"/>
    <property type="match status" value="1"/>
</dbReference>
<keyword evidence="5 12" id="KW-0378">Hydrolase</keyword>
<dbReference type="PANTHER" id="PTHR30153">
    <property type="entry name" value="REPLICATIVE DNA HELICASE DNAB"/>
    <property type="match status" value="1"/>
</dbReference>
<dbReference type="GO" id="GO:0016787">
    <property type="term" value="F:hydrolase activity"/>
    <property type="evidence" value="ECO:0007669"/>
    <property type="project" value="UniProtKB-KW"/>
</dbReference>
<keyword evidence="7 12" id="KW-0067">ATP-binding</keyword>
<dbReference type="Gene3D" id="3.40.50.300">
    <property type="entry name" value="P-loop containing nucleotide triphosphate hydrolases"/>
    <property type="match status" value="1"/>
</dbReference>
<dbReference type="PANTHER" id="PTHR30153:SF2">
    <property type="entry name" value="REPLICATIVE DNA HELICASE"/>
    <property type="match status" value="1"/>
</dbReference>
<evidence type="ECO:0000256" key="7">
    <source>
        <dbReference type="ARBA" id="ARBA00022840"/>
    </source>
</evidence>
<proteinExistence type="inferred from homology"/>
<dbReference type="InterPro" id="IPR027417">
    <property type="entry name" value="P-loop_NTPase"/>
</dbReference>
<dbReference type="CDD" id="cd00984">
    <property type="entry name" value="DnaB_C"/>
    <property type="match status" value="1"/>
</dbReference>
<evidence type="ECO:0000256" key="1">
    <source>
        <dbReference type="ARBA" id="ARBA00008428"/>
    </source>
</evidence>
<sequence length="439" mass="51293">MCNILKNISHNDFYSLESEQFILSTLIVYNNSWNDVYTFLNVDSFYFKNHKIIFSIILDFLNFNLEFDIYSIYNKLKHLKDFDFLNYLNFLIQKLPNPSNILFYTSILHNIFILRKIFFCINKFLNNILYSKNINLFNLLEIIESDIFEINKLYIGEKNDLNWMGDIFVKYFSNVSFIKNSLFFTGFKDLDNILSGIHRGDLIIIAGRPSMGKTAFSLNIANYISNNYEFPIIIFSMEMSIQQLFIRILSLILDVNHNVIFGNLNENLININLNLFNKIYSSKIFIDETSNISILQIYSKCKLLIKEHGSLSLIIIDYLQLIGSLSNINQNRAFEVSEISRSLKCLAKELNIPVIAISQLNRNLELRSNKRPNISDLRESGSIEQDADVILFIYRDEIYNISDDNKNLAEIIISKHRNGSLGKIFLKFYGEKSKFVDFD</sequence>
<keyword evidence="8 12" id="KW-0238">DNA-binding</keyword>
<evidence type="ECO:0000256" key="5">
    <source>
        <dbReference type="ARBA" id="ARBA00022801"/>
    </source>
</evidence>
<evidence type="ECO:0000313" key="15">
    <source>
        <dbReference type="Proteomes" id="UP000663075"/>
    </source>
</evidence>
<dbReference type="InterPro" id="IPR007693">
    <property type="entry name" value="DNA_helicase_DnaB-like_N"/>
</dbReference>
<dbReference type="EC" id="5.6.2.3" evidence="11 12"/>
<dbReference type="InterPro" id="IPR036185">
    <property type="entry name" value="DNA_heli_DnaB-like_N_sf"/>
</dbReference>
<evidence type="ECO:0000256" key="6">
    <source>
        <dbReference type="ARBA" id="ARBA00022806"/>
    </source>
</evidence>
<keyword evidence="3 12" id="KW-0235">DNA replication</keyword>
<evidence type="ECO:0000256" key="9">
    <source>
        <dbReference type="ARBA" id="ARBA00023235"/>
    </source>
</evidence>
<evidence type="ECO:0000256" key="11">
    <source>
        <dbReference type="NCBIfam" id="TIGR00665"/>
    </source>
</evidence>
<dbReference type="InterPro" id="IPR007694">
    <property type="entry name" value="DNA_helicase_DnaB-like_C"/>
</dbReference>
<dbReference type="InterPro" id="IPR016136">
    <property type="entry name" value="DNA_helicase_N/primase_C"/>
</dbReference>
<dbReference type="Pfam" id="PF00772">
    <property type="entry name" value="DnaB"/>
    <property type="match status" value="1"/>
</dbReference>
<keyword evidence="9" id="KW-0413">Isomerase</keyword>
<evidence type="ECO:0000256" key="10">
    <source>
        <dbReference type="ARBA" id="ARBA00048954"/>
    </source>
</evidence>
<dbReference type="SUPFAM" id="SSF48024">
    <property type="entry name" value="N-terminal domain of DnaB helicase"/>
    <property type="match status" value="1"/>
</dbReference>
<evidence type="ECO:0000256" key="8">
    <source>
        <dbReference type="ARBA" id="ARBA00023125"/>
    </source>
</evidence>
<gene>
    <name evidence="14" type="primary">dnaB</name>
    <name evidence="14" type="ORF">CU086_00170</name>
</gene>
<evidence type="ECO:0000256" key="4">
    <source>
        <dbReference type="ARBA" id="ARBA00022741"/>
    </source>
</evidence>
<keyword evidence="15" id="KW-1185">Reference proteome</keyword>
<dbReference type="GO" id="GO:0006269">
    <property type="term" value="P:DNA replication, synthesis of primer"/>
    <property type="evidence" value="ECO:0007669"/>
    <property type="project" value="UniProtKB-UniRule"/>
</dbReference>
<dbReference type="NCBIfam" id="TIGR00665">
    <property type="entry name" value="DnaB"/>
    <property type="match status" value="1"/>
</dbReference>
<dbReference type="GO" id="GO:1990077">
    <property type="term" value="C:primosome complex"/>
    <property type="evidence" value="ECO:0007669"/>
    <property type="project" value="UniProtKB-UniRule"/>
</dbReference>
<evidence type="ECO:0000256" key="3">
    <source>
        <dbReference type="ARBA" id="ARBA00022705"/>
    </source>
</evidence>
<organism evidence="14 15">
    <name type="scientific">Candidatus Nasuia deltocephalincola</name>
    <dbReference type="NCBI Taxonomy" id="1160784"/>
    <lineage>
        <taxon>Bacteria</taxon>
        <taxon>Pseudomonadati</taxon>
        <taxon>Pseudomonadota</taxon>
        <taxon>Betaproteobacteria</taxon>
        <taxon>Candidatus Nasuia</taxon>
    </lineage>
</organism>
<dbReference type="Pfam" id="PF03796">
    <property type="entry name" value="DnaB_C"/>
    <property type="match status" value="1"/>
</dbReference>
<dbReference type="Gene3D" id="1.10.860.10">
    <property type="entry name" value="DNAb Helicase, Chain A"/>
    <property type="match status" value="1"/>
</dbReference>
<comment type="similarity">
    <text evidence="1 12">Belongs to the helicase family. DnaB subfamily.</text>
</comment>
<comment type="catalytic activity">
    <reaction evidence="10 12">
        <text>ATP + H2O = ADP + phosphate + H(+)</text>
        <dbReference type="Rhea" id="RHEA:13065"/>
        <dbReference type="ChEBI" id="CHEBI:15377"/>
        <dbReference type="ChEBI" id="CHEBI:15378"/>
        <dbReference type="ChEBI" id="CHEBI:30616"/>
        <dbReference type="ChEBI" id="CHEBI:43474"/>
        <dbReference type="ChEBI" id="CHEBI:456216"/>
        <dbReference type="EC" id="5.6.2.3"/>
    </reaction>
</comment>
<dbReference type="InterPro" id="IPR007692">
    <property type="entry name" value="DNA_helicase_DnaB"/>
</dbReference>
<evidence type="ECO:0000313" key="14">
    <source>
        <dbReference type="EMBL" id="QSF25253.1"/>
    </source>
</evidence>
<name>A0A975A3Z7_9PROT</name>
<dbReference type="GO" id="GO:0005829">
    <property type="term" value="C:cytosol"/>
    <property type="evidence" value="ECO:0007669"/>
    <property type="project" value="TreeGrafter"/>
</dbReference>
<evidence type="ECO:0000259" key="13">
    <source>
        <dbReference type="PROSITE" id="PS51199"/>
    </source>
</evidence>
<keyword evidence="4 12" id="KW-0547">Nucleotide-binding</keyword>
<feature type="domain" description="SF4 helicase" evidence="13">
    <location>
        <begin position="176"/>
        <end position="439"/>
    </location>
</feature>
<dbReference type="GO" id="GO:0043139">
    <property type="term" value="F:5'-3' DNA helicase activity"/>
    <property type="evidence" value="ECO:0007669"/>
    <property type="project" value="UniProtKB-EC"/>
</dbReference>
<keyword evidence="6 12" id="KW-0347">Helicase</keyword>
<dbReference type="AlphaFoldDB" id="A0A975A3Z7"/>
<reference evidence="14" key="1">
    <citation type="submission" date="2017-11" db="EMBL/GenBank/DDBJ databases">
        <authorList>
            <person name="Jian Z."/>
        </authorList>
    </citation>
    <scope>NUCLEOTIDE SEQUENCE</scope>
    <source>
        <strain evidence="14">YC</strain>
    </source>
</reference>
<dbReference type="InterPro" id="IPR003593">
    <property type="entry name" value="AAA+_ATPase"/>
</dbReference>
<protein>
    <recommendedName>
        <fullName evidence="11 12">Replicative DNA helicase</fullName>
        <ecNumber evidence="11 12">5.6.2.3</ecNumber>
    </recommendedName>
</protein>
<dbReference type="SMART" id="SM00382">
    <property type="entry name" value="AAA"/>
    <property type="match status" value="1"/>
</dbReference>
<dbReference type="GO" id="GO:0005524">
    <property type="term" value="F:ATP binding"/>
    <property type="evidence" value="ECO:0007669"/>
    <property type="project" value="UniProtKB-UniRule"/>
</dbReference>
<dbReference type="EMBL" id="CP024850">
    <property type="protein sequence ID" value="QSF25253.1"/>
    <property type="molecule type" value="Genomic_DNA"/>
</dbReference>
<keyword evidence="2 12" id="KW-0639">Primosome</keyword>
<evidence type="ECO:0000256" key="2">
    <source>
        <dbReference type="ARBA" id="ARBA00022515"/>
    </source>
</evidence>
<comment type="function">
    <text evidence="12">The main replicative DNA helicase, it participates in initiation and elongation during chromosome replication. Travels ahead of the DNA replisome, separating dsDNA into templates for DNA synthesis. A processive ATP-dependent 5'-3' DNA helicase it has DNA-dependent ATPase activity.</text>
</comment>
<dbReference type="Proteomes" id="UP000663075">
    <property type="component" value="Chromosome"/>
</dbReference>
<dbReference type="SUPFAM" id="SSF52540">
    <property type="entry name" value="P-loop containing nucleoside triphosphate hydrolases"/>
    <property type="match status" value="1"/>
</dbReference>
<evidence type="ECO:0000256" key="12">
    <source>
        <dbReference type="RuleBase" id="RU362085"/>
    </source>
</evidence>
<accession>A0A975A3Z7</accession>
<dbReference type="GO" id="GO:0003677">
    <property type="term" value="F:DNA binding"/>
    <property type="evidence" value="ECO:0007669"/>
    <property type="project" value="UniProtKB-UniRule"/>
</dbReference>